<organism evidence="2 3">
    <name type="scientific">Bacillus kandeliae</name>
    <dbReference type="NCBI Taxonomy" id="3129297"/>
    <lineage>
        <taxon>Bacteria</taxon>
        <taxon>Bacillati</taxon>
        <taxon>Bacillota</taxon>
        <taxon>Bacilli</taxon>
        <taxon>Bacillales</taxon>
        <taxon>Bacillaceae</taxon>
        <taxon>Bacillus</taxon>
    </lineage>
</organism>
<gene>
    <name evidence="2" type="ORF">WDJ61_14785</name>
</gene>
<dbReference type="CDD" id="cd03036">
    <property type="entry name" value="ArsC_like"/>
    <property type="match status" value="1"/>
</dbReference>
<reference evidence="2 3" key="1">
    <citation type="submission" date="2024-02" db="EMBL/GenBank/DDBJ databases">
        <title>Seven novel Bacillus-like species.</title>
        <authorList>
            <person name="Liu G."/>
        </authorList>
    </citation>
    <scope>NUCLEOTIDE SEQUENCE [LARGE SCALE GENOMIC DNA]</scope>
    <source>
        <strain evidence="2 3">FJAT-52991</strain>
    </source>
</reference>
<name>A0ABZ2N5C0_9BACI</name>
<dbReference type="EMBL" id="CP147404">
    <property type="protein sequence ID" value="WXB92482.1"/>
    <property type="molecule type" value="Genomic_DNA"/>
</dbReference>
<dbReference type="InterPro" id="IPR006504">
    <property type="entry name" value="Tscrpt_reg_Spx/MgsR"/>
</dbReference>
<dbReference type="RefSeq" id="WP_338751026.1">
    <property type="nucleotide sequence ID" value="NZ_CP147404.1"/>
</dbReference>
<protein>
    <submittedName>
        <fullName evidence="2">Arsenate reductase family protein</fullName>
    </submittedName>
</protein>
<dbReference type="Pfam" id="PF03960">
    <property type="entry name" value="ArsC"/>
    <property type="match status" value="1"/>
</dbReference>
<dbReference type="InterPro" id="IPR036249">
    <property type="entry name" value="Thioredoxin-like_sf"/>
</dbReference>
<dbReference type="NCBIfam" id="TIGR01617">
    <property type="entry name" value="arsC_related"/>
    <property type="match status" value="1"/>
</dbReference>
<accession>A0ABZ2N5C0</accession>
<keyword evidence="3" id="KW-1185">Reference proteome</keyword>
<proteinExistence type="inferred from homology"/>
<evidence type="ECO:0000313" key="3">
    <source>
        <dbReference type="Proteomes" id="UP001387364"/>
    </source>
</evidence>
<dbReference type="PANTHER" id="PTHR30041:SF8">
    <property type="entry name" value="PROTEIN YFFB"/>
    <property type="match status" value="1"/>
</dbReference>
<dbReference type="PANTHER" id="PTHR30041">
    <property type="entry name" value="ARSENATE REDUCTASE"/>
    <property type="match status" value="1"/>
</dbReference>
<dbReference type="Gene3D" id="3.40.30.10">
    <property type="entry name" value="Glutaredoxin"/>
    <property type="match status" value="1"/>
</dbReference>
<dbReference type="PROSITE" id="PS51353">
    <property type="entry name" value="ARSC"/>
    <property type="match status" value="1"/>
</dbReference>
<dbReference type="PROSITE" id="PS51354">
    <property type="entry name" value="GLUTAREDOXIN_2"/>
    <property type="match status" value="1"/>
</dbReference>
<evidence type="ECO:0000256" key="1">
    <source>
        <dbReference type="PROSITE-ProRule" id="PRU01282"/>
    </source>
</evidence>
<dbReference type="Proteomes" id="UP001387364">
    <property type="component" value="Chromosome"/>
</dbReference>
<dbReference type="SUPFAM" id="SSF52833">
    <property type="entry name" value="Thioredoxin-like"/>
    <property type="match status" value="1"/>
</dbReference>
<comment type="similarity">
    <text evidence="1">Belongs to the ArsC family.</text>
</comment>
<evidence type="ECO:0000313" key="2">
    <source>
        <dbReference type="EMBL" id="WXB92482.1"/>
    </source>
</evidence>
<sequence length="120" mass="14087">MTLTFYWYPKCGTCRKAKKWLEERNIEFQEVHIVEQPPSKEELKDLYEKSGLELKKFFNTSGQKYRELGLKDKVKTATEDELLTLLASDGMLIKRPLTADGQNVTVGFKEADFEKYWVQE</sequence>
<dbReference type="InterPro" id="IPR006660">
    <property type="entry name" value="Arsenate_reductase-like"/>
</dbReference>